<dbReference type="EMBL" id="UINC01213703">
    <property type="protein sequence ID" value="SVE38599.1"/>
    <property type="molecule type" value="Genomic_DNA"/>
</dbReference>
<protein>
    <submittedName>
        <fullName evidence="1">Uncharacterized protein</fullName>
    </submittedName>
</protein>
<feature type="non-terminal residue" evidence="1">
    <location>
        <position position="38"/>
    </location>
</feature>
<dbReference type="AlphaFoldDB" id="A0A383D2W2"/>
<reference evidence="1" key="1">
    <citation type="submission" date="2018-05" db="EMBL/GenBank/DDBJ databases">
        <authorList>
            <person name="Lanie J.A."/>
            <person name="Ng W.-L."/>
            <person name="Kazmierczak K.M."/>
            <person name="Andrzejewski T.M."/>
            <person name="Davidsen T.M."/>
            <person name="Wayne K.J."/>
            <person name="Tettelin H."/>
            <person name="Glass J.I."/>
            <person name="Rusch D."/>
            <person name="Podicherti R."/>
            <person name="Tsui H.-C.T."/>
            <person name="Winkler M.E."/>
        </authorList>
    </citation>
    <scope>NUCLEOTIDE SEQUENCE</scope>
</reference>
<sequence length="38" mass="4330">MRYLLIASTLLIFSISSGLASENSHPLDPLTWQEHWTT</sequence>
<proteinExistence type="predicted"/>
<gene>
    <name evidence="1" type="ORF">METZ01_LOCUS491453</name>
</gene>
<name>A0A383D2W2_9ZZZZ</name>
<evidence type="ECO:0000313" key="1">
    <source>
        <dbReference type="EMBL" id="SVE38599.1"/>
    </source>
</evidence>
<accession>A0A383D2W2</accession>
<organism evidence="1">
    <name type="scientific">marine metagenome</name>
    <dbReference type="NCBI Taxonomy" id="408172"/>
    <lineage>
        <taxon>unclassified sequences</taxon>
        <taxon>metagenomes</taxon>
        <taxon>ecological metagenomes</taxon>
    </lineage>
</organism>